<evidence type="ECO:0000256" key="3">
    <source>
        <dbReference type="ARBA" id="ARBA00020399"/>
    </source>
</evidence>
<evidence type="ECO:0000256" key="7">
    <source>
        <dbReference type="ARBA" id="ARBA00022723"/>
    </source>
</evidence>
<dbReference type="KEGG" id="ncs:NCAS_0E02370"/>
<dbReference type="InterPro" id="IPR017961">
    <property type="entry name" value="DNA_pol_Y-fam_little_finger"/>
</dbReference>
<evidence type="ECO:0000256" key="11">
    <source>
        <dbReference type="ARBA" id="ARBA00023204"/>
    </source>
</evidence>
<evidence type="ECO:0000256" key="15">
    <source>
        <dbReference type="PIRSR" id="PIRSR036573-2"/>
    </source>
</evidence>
<dbReference type="FunFam" id="3.40.50.10190:FF:000011">
    <property type="entry name" value="DNA repair protein REV1"/>
    <property type="match status" value="1"/>
</dbReference>
<dbReference type="GO" id="GO:0046872">
    <property type="term" value="F:metal ion binding"/>
    <property type="evidence" value="ECO:0007669"/>
    <property type="project" value="UniProtKB-KW"/>
</dbReference>
<dbReference type="AlphaFoldDB" id="G0VFP0"/>
<reference evidence="18 19" key="1">
    <citation type="journal article" date="2011" name="Proc. Natl. Acad. Sci. U.S.A.">
        <title>Evolutionary erosion of yeast sex chromosomes by mating-type switching accidents.</title>
        <authorList>
            <person name="Gordon J.L."/>
            <person name="Armisen D."/>
            <person name="Proux-Wera E."/>
            <person name="Oheigeartaigh S.S."/>
            <person name="Byrne K.P."/>
            <person name="Wolfe K.H."/>
        </authorList>
    </citation>
    <scope>NUCLEOTIDE SEQUENCE [LARGE SCALE GENOMIC DNA]</scope>
    <source>
        <strain evidence="19">ATCC 76901 / BCRC 22586 / CBS 4309 / NBRC 1992 / NRRL Y-12630</strain>
    </source>
</reference>
<dbReference type="GO" id="GO:0003887">
    <property type="term" value="F:DNA-directed DNA polymerase activity"/>
    <property type="evidence" value="ECO:0007669"/>
    <property type="project" value="EnsemblFungi"/>
</dbReference>
<protein>
    <recommendedName>
        <fullName evidence="3 14">DNA repair protein REV1</fullName>
        <ecNumber evidence="14">2.7.7.-</ecNumber>
    </recommendedName>
</protein>
<dbReference type="GO" id="GO:0005739">
    <property type="term" value="C:mitochondrion"/>
    <property type="evidence" value="ECO:0007669"/>
    <property type="project" value="EnsemblFungi"/>
</dbReference>
<feature type="binding site" evidence="15">
    <location>
        <position position="294"/>
    </location>
    <ligand>
        <name>Mg(2+)</name>
        <dbReference type="ChEBI" id="CHEBI:18420"/>
        <label>1</label>
    </ligand>
</feature>
<dbReference type="PANTHER" id="PTHR45990:SF1">
    <property type="entry name" value="DNA REPAIR PROTEIN REV1"/>
    <property type="match status" value="1"/>
</dbReference>
<evidence type="ECO:0000256" key="14">
    <source>
        <dbReference type="PIRNR" id="PIRNR036573"/>
    </source>
</evidence>
<dbReference type="Pfam" id="PF16589">
    <property type="entry name" value="BRCT_2"/>
    <property type="match status" value="1"/>
</dbReference>
<dbReference type="Gene3D" id="3.40.50.10190">
    <property type="entry name" value="BRCT domain"/>
    <property type="match status" value="1"/>
</dbReference>
<keyword evidence="8 14" id="KW-0227">DNA damage</keyword>
<evidence type="ECO:0000256" key="12">
    <source>
        <dbReference type="ARBA" id="ARBA00023242"/>
    </source>
</evidence>
<dbReference type="GO" id="GO:0042276">
    <property type="term" value="P:error-prone translesion synthesis"/>
    <property type="evidence" value="ECO:0007669"/>
    <property type="project" value="EnsemblFungi"/>
</dbReference>
<dbReference type="InterPro" id="IPR043128">
    <property type="entry name" value="Rev_trsase/Diguanyl_cyclase"/>
</dbReference>
<dbReference type="PROSITE" id="PS50173">
    <property type="entry name" value="UMUC"/>
    <property type="match status" value="1"/>
</dbReference>
<dbReference type="Pfam" id="PF21999">
    <property type="entry name" value="IMS_HHH_1"/>
    <property type="match status" value="1"/>
</dbReference>
<dbReference type="Pfam" id="PF11799">
    <property type="entry name" value="IMS_C"/>
    <property type="match status" value="1"/>
</dbReference>
<dbReference type="FunCoup" id="G0VFP0">
    <property type="interactions" value="921"/>
</dbReference>
<dbReference type="InterPro" id="IPR012112">
    <property type="entry name" value="REV1"/>
</dbReference>
<dbReference type="FunFam" id="3.40.1170.60:FF:000023">
    <property type="entry name" value="DNA repair protein REV1"/>
    <property type="match status" value="1"/>
</dbReference>
<keyword evidence="6 14" id="KW-0548">Nucleotidyltransferase</keyword>
<dbReference type="SUPFAM" id="SSF52113">
    <property type="entry name" value="BRCT domain"/>
    <property type="match status" value="1"/>
</dbReference>
<feature type="binding site" evidence="15">
    <location>
        <position position="399"/>
    </location>
    <ligand>
        <name>Mg(2+)</name>
        <dbReference type="ChEBI" id="CHEBI:18420"/>
        <label>1</label>
    </ligand>
</feature>
<dbReference type="Proteomes" id="UP000001640">
    <property type="component" value="Chromosome 5"/>
</dbReference>
<dbReference type="FunFam" id="3.30.1490.100:FF:000001">
    <property type="entry name" value="DNA repair protein REV1"/>
    <property type="match status" value="1"/>
</dbReference>
<evidence type="ECO:0000256" key="5">
    <source>
        <dbReference type="ARBA" id="ARBA00022679"/>
    </source>
</evidence>
<evidence type="ECO:0000256" key="9">
    <source>
        <dbReference type="ARBA" id="ARBA00022842"/>
    </source>
</evidence>
<keyword evidence="11 14" id="KW-0234">DNA repair</keyword>
<dbReference type="Gene3D" id="1.10.150.20">
    <property type="entry name" value="5' to 3' exonuclease, C-terminal subdomain"/>
    <property type="match status" value="1"/>
</dbReference>
<keyword evidence="9 15" id="KW-0460">Magnesium</keyword>
<dbReference type="Pfam" id="PF16727">
    <property type="entry name" value="REV1_C"/>
    <property type="match status" value="1"/>
</dbReference>
<dbReference type="GO" id="GO:0003684">
    <property type="term" value="F:damaged DNA binding"/>
    <property type="evidence" value="ECO:0007669"/>
    <property type="project" value="UniProtKB-UniRule"/>
</dbReference>
<evidence type="ECO:0000256" key="2">
    <source>
        <dbReference type="ARBA" id="ARBA00010945"/>
    </source>
</evidence>
<dbReference type="STRING" id="1064592.G0VFP0"/>
<evidence type="ECO:0000259" key="16">
    <source>
        <dbReference type="PROSITE" id="PS50172"/>
    </source>
</evidence>
<dbReference type="eggNOG" id="KOG2093">
    <property type="taxonomic scope" value="Eukaryota"/>
</dbReference>
<dbReference type="CDD" id="cd17719">
    <property type="entry name" value="BRCT_Rev1"/>
    <property type="match status" value="1"/>
</dbReference>
<dbReference type="InterPro" id="IPR001357">
    <property type="entry name" value="BRCT_dom"/>
</dbReference>
<dbReference type="Gene3D" id="3.30.1490.100">
    <property type="entry name" value="DNA polymerase, Y-family, little finger domain"/>
    <property type="match status" value="1"/>
</dbReference>
<dbReference type="GO" id="GO:0005634">
    <property type="term" value="C:nucleus"/>
    <property type="evidence" value="ECO:0007669"/>
    <property type="project" value="UniProtKB-SubCell"/>
</dbReference>
<feature type="binding site" evidence="15">
    <location>
        <position position="398"/>
    </location>
    <ligand>
        <name>Mg(2+)</name>
        <dbReference type="ChEBI" id="CHEBI:18420"/>
        <label>1</label>
    </ligand>
</feature>
<comment type="cofactor">
    <cofactor evidence="15">
        <name>Mg(2+)</name>
        <dbReference type="ChEBI" id="CHEBI:18420"/>
    </cofactor>
    <text evidence="15">Binds 2 magnesium ions.</text>
</comment>
<dbReference type="PANTHER" id="PTHR45990">
    <property type="entry name" value="DNA REPAIR PROTEIN REV1"/>
    <property type="match status" value="1"/>
</dbReference>
<dbReference type="PIRSF" id="PIRSF036573">
    <property type="entry name" value="REV1"/>
    <property type="match status" value="1"/>
</dbReference>
<dbReference type="EC" id="2.7.7.-" evidence="14"/>
<name>G0VFP0_NAUCA</name>
<dbReference type="Gene3D" id="3.40.1170.60">
    <property type="match status" value="1"/>
</dbReference>
<sequence length="897" mass="103476">MRCDEIRQDRTDPSFRVTNNKHRMDDEDLAAILTSTSTDATTTSRAQLDEKHSQKSDLASSFLSTLSDDSLIDYITNNNDGNPSPAPTVTTTTEPEYTRGDYFHEKKARQDEQDQLLREQYRTNLGAEPPQIFQNCIIYINGYTVPGRLQLHEMIVLHGGKFLHHLSAKKKVTHIIASNLPLKKRLEFQNYKVVKPDWIVQSIAQGKLLPWQDFALLTNLDERQKKLPLLLPKKQDSKTIVDCNDPNFISSYFQNSRLHHLSTWKSDLRAKFLNEMDFTRTIEKTDPLTIFHFDFDCFFATVAYMYKDPQLKCDMDVDPIVVCHGNKNSDIASCNYVARKYGIKNGMWVSQAEKLCPANVKLITLPYNFEQFAKKSEIFYNVLKDSNFFDLILPMSIDEAICVMVLDPMSNREKLETICRDIRAKVFTETKGCSISVGCADSLILARLNLKKSKPNGAFILNSNELDSDFLNEFKPDDLPGVGYSIVSKLREKFSTSNLTLQDLKNESTLISLQDCVGQKLGLKIHLALQGKDDEESSKLIYDPESILERKSLSLEINWGVRFNEINQVDTFIDRCCQYLHEKLNDLEKLTPQITLKIMKRAPDAPIEPAKYLGMGRCVPFNKSSRLGTPTNELGIIATEVKSLYRIIGCPPNEVRGVSIQFNKLCSPSINQQPALKLPFVKLNAPPNNIQDKTNHEFKKRKISLETPTMRLISPPKKFDILTSFEEKFIENLPTQIGEELKKDLRIKKKIQQTKRKEIEEEITKRQDLVKNYKSHFFSENSLFEPIKFQNISNFKKISQMIMEWVDGTLREGGPHERDVKLFEKYLIRLCDSNRVHLVLRLSNLISNKLNVCPRRDNEERGFQEWERILMKLMVPILNRNKHTFQTVRKLDIDYDL</sequence>
<evidence type="ECO:0000256" key="10">
    <source>
        <dbReference type="ARBA" id="ARBA00023125"/>
    </source>
</evidence>
<organism evidence="18 19">
    <name type="scientific">Naumovozyma castellii</name>
    <name type="common">Yeast</name>
    <name type="synonym">Saccharomyces castellii</name>
    <dbReference type="NCBI Taxonomy" id="27288"/>
    <lineage>
        <taxon>Eukaryota</taxon>
        <taxon>Fungi</taxon>
        <taxon>Dikarya</taxon>
        <taxon>Ascomycota</taxon>
        <taxon>Saccharomycotina</taxon>
        <taxon>Saccharomycetes</taxon>
        <taxon>Saccharomycetales</taxon>
        <taxon>Saccharomycetaceae</taxon>
        <taxon>Naumovozyma</taxon>
    </lineage>
</organism>
<keyword evidence="5 14" id="KW-0808">Transferase</keyword>
<dbReference type="GO" id="GO:0070987">
    <property type="term" value="P:error-free translesion synthesis"/>
    <property type="evidence" value="ECO:0007669"/>
    <property type="project" value="EnsemblFungi"/>
</dbReference>
<evidence type="ECO:0000256" key="4">
    <source>
        <dbReference type="ARBA" id="ARBA00022634"/>
    </source>
</evidence>
<dbReference type="InterPro" id="IPR036420">
    <property type="entry name" value="BRCT_dom_sf"/>
</dbReference>
<dbReference type="EMBL" id="HE576756">
    <property type="protein sequence ID" value="CCC70307.1"/>
    <property type="molecule type" value="Genomic_DNA"/>
</dbReference>
<keyword evidence="19" id="KW-1185">Reference proteome</keyword>
<accession>G0VFP0</accession>
<dbReference type="RefSeq" id="XP_003676666.1">
    <property type="nucleotide sequence ID" value="XM_003676618.1"/>
</dbReference>
<dbReference type="InterPro" id="IPR001126">
    <property type="entry name" value="UmuC"/>
</dbReference>
<dbReference type="InterPro" id="IPR031991">
    <property type="entry name" value="Rev1_C"/>
</dbReference>
<evidence type="ECO:0000256" key="1">
    <source>
        <dbReference type="ARBA" id="ARBA00004123"/>
    </source>
</evidence>
<dbReference type="HOGENOM" id="CLU_003901_1_0_1"/>
<dbReference type="OMA" id="PPKYMGM"/>
<dbReference type="SMART" id="SM00292">
    <property type="entry name" value="BRCT"/>
    <property type="match status" value="1"/>
</dbReference>
<evidence type="ECO:0000313" key="18">
    <source>
        <dbReference type="EMBL" id="CCC70307.1"/>
    </source>
</evidence>
<proteinExistence type="inferred from homology"/>
<dbReference type="InParanoid" id="G0VFP0"/>
<keyword evidence="12 14" id="KW-0539">Nucleus</keyword>
<dbReference type="InterPro" id="IPR043502">
    <property type="entry name" value="DNA/RNA_pol_sf"/>
</dbReference>
<dbReference type="GO" id="GO:0005657">
    <property type="term" value="C:replication fork"/>
    <property type="evidence" value="ECO:0007669"/>
    <property type="project" value="EnsemblFungi"/>
</dbReference>
<evidence type="ECO:0000256" key="8">
    <source>
        <dbReference type="ARBA" id="ARBA00022763"/>
    </source>
</evidence>
<keyword evidence="7 15" id="KW-0479">Metal-binding</keyword>
<dbReference type="GO" id="GO:0006281">
    <property type="term" value="P:DNA repair"/>
    <property type="evidence" value="ECO:0007669"/>
    <property type="project" value="UniProtKB-KW"/>
</dbReference>
<dbReference type="GeneID" id="96903938"/>
<feature type="domain" description="BRCT" evidence="16">
    <location>
        <begin position="128"/>
        <end position="216"/>
    </location>
</feature>
<dbReference type="PROSITE" id="PS50172">
    <property type="entry name" value="BRCT"/>
    <property type="match status" value="1"/>
</dbReference>
<dbReference type="SUPFAM" id="SSF56672">
    <property type="entry name" value="DNA/RNA polymerases"/>
    <property type="match status" value="1"/>
</dbReference>
<gene>
    <name evidence="18" type="primary">NCAS0E02370</name>
    <name evidence="18" type="ordered locus">NCAS_0E02370</name>
</gene>
<evidence type="ECO:0000313" key="19">
    <source>
        <dbReference type="Proteomes" id="UP000001640"/>
    </source>
</evidence>
<dbReference type="Pfam" id="PF00817">
    <property type="entry name" value="IMS"/>
    <property type="match status" value="1"/>
</dbReference>
<comment type="function">
    <text evidence="13">Deoxycytidyl transferase involved in DNA repair. Transfers a dCMP residue from dCTP to the 3'-end of a DNA primer in a template-dependent reaction. May assist in the first step in the bypass of abasic lesions by the insertion of a nucleotide opposite the lesion. Required for normal induction of mutations by physical and chemical agents. Involved in mitochondrial DNA mutagenesis.</text>
</comment>
<dbReference type="GO" id="GO:0000785">
    <property type="term" value="C:chromatin"/>
    <property type="evidence" value="ECO:0007669"/>
    <property type="project" value="EnsemblFungi"/>
</dbReference>
<keyword evidence="4 14" id="KW-0237">DNA synthesis</keyword>
<dbReference type="Gene3D" id="6.10.250.1490">
    <property type="match status" value="1"/>
</dbReference>
<dbReference type="InterPro" id="IPR053848">
    <property type="entry name" value="IMS_HHH_1"/>
</dbReference>
<evidence type="ECO:0000259" key="17">
    <source>
        <dbReference type="PROSITE" id="PS50173"/>
    </source>
</evidence>
<feature type="domain" description="UmuC" evidence="17">
    <location>
        <begin position="290"/>
        <end position="483"/>
    </location>
</feature>
<dbReference type="Gene3D" id="3.30.70.270">
    <property type="match status" value="1"/>
</dbReference>
<dbReference type="OrthoDB" id="427711at2759"/>
<comment type="similarity">
    <text evidence="2 14">Belongs to the DNA polymerase type-Y family.</text>
</comment>
<dbReference type="GO" id="GO:0017125">
    <property type="term" value="F:deoxycytidyl transferase activity"/>
    <property type="evidence" value="ECO:0007669"/>
    <property type="project" value="EnsemblFungi"/>
</dbReference>
<comment type="subcellular location">
    <subcellularLocation>
        <location evidence="1 14">Nucleus</location>
    </subcellularLocation>
</comment>
<evidence type="ECO:0000256" key="13">
    <source>
        <dbReference type="ARBA" id="ARBA00058985"/>
    </source>
</evidence>
<dbReference type="SUPFAM" id="SSF100879">
    <property type="entry name" value="Lesion bypass DNA polymerase (Y-family), little finger domain"/>
    <property type="match status" value="1"/>
</dbReference>
<reference key="2">
    <citation type="submission" date="2011-08" db="EMBL/GenBank/DDBJ databases">
        <title>Genome sequence of Naumovozyma castellii.</title>
        <authorList>
            <person name="Gordon J.L."/>
            <person name="Armisen D."/>
            <person name="Proux-Wera E."/>
            <person name="OhEigeartaigh S.S."/>
            <person name="Byrne K.P."/>
            <person name="Wolfe K.H."/>
        </authorList>
    </citation>
    <scope>NUCLEOTIDE SEQUENCE</scope>
    <source>
        <strain>Type strain:CBS 4309</strain>
    </source>
</reference>
<keyword evidence="10 14" id="KW-0238">DNA-binding</keyword>
<evidence type="ECO:0000256" key="6">
    <source>
        <dbReference type="ARBA" id="ARBA00022695"/>
    </source>
</evidence>
<dbReference type="InterPro" id="IPR036775">
    <property type="entry name" value="DNA_pol_Y-fam_lit_finger_sf"/>
</dbReference>